<evidence type="ECO:0000313" key="7">
    <source>
        <dbReference type="EMBL" id="KKT36527.1"/>
    </source>
</evidence>
<name>A0A837I6Q8_9BACT</name>
<evidence type="ECO:0000256" key="3">
    <source>
        <dbReference type="ARBA" id="ARBA00023054"/>
    </source>
</evidence>
<dbReference type="NCBIfam" id="TIGR01730">
    <property type="entry name" value="RND_mfp"/>
    <property type="match status" value="1"/>
</dbReference>
<comment type="caution">
    <text evidence="7">The sequence shown here is derived from an EMBL/GenBank/DDBJ whole genome shotgun (WGS) entry which is preliminary data.</text>
</comment>
<proteinExistence type="inferred from homology"/>
<evidence type="ECO:0000259" key="5">
    <source>
        <dbReference type="Pfam" id="PF25954"/>
    </source>
</evidence>
<evidence type="ECO:0000313" key="8">
    <source>
        <dbReference type="Proteomes" id="UP000033815"/>
    </source>
</evidence>
<keyword evidence="3" id="KW-0175">Coiled coil</keyword>
<comment type="subcellular location">
    <subcellularLocation>
        <location evidence="1">Cell envelope</location>
    </subcellularLocation>
</comment>
<evidence type="ECO:0000259" key="6">
    <source>
        <dbReference type="Pfam" id="PF25973"/>
    </source>
</evidence>
<dbReference type="EMBL" id="LCHP01000005">
    <property type="protein sequence ID" value="KKT36527.1"/>
    <property type="molecule type" value="Genomic_DNA"/>
</dbReference>
<evidence type="ECO:0000256" key="4">
    <source>
        <dbReference type="SAM" id="Phobius"/>
    </source>
</evidence>
<keyword evidence="4" id="KW-0812">Transmembrane</keyword>
<accession>A0A837I6Q8</accession>
<keyword evidence="4" id="KW-0472">Membrane</keyword>
<evidence type="ECO:0000256" key="2">
    <source>
        <dbReference type="ARBA" id="ARBA00009477"/>
    </source>
</evidence>
<feature type="transmembrane region" description="Helical" evidence="4">
    <location>
        <begin position="7"/>
        <end position="25"/>
    </location>
</feature>
<keyword evidence="4" id="KW-1133">Transmembrane helix</keyword>
<feature type="domain" description="CzcB-like barrel-sandwich hybrid" evidence="6">
    <location>
        <begin position="67"/>
        <end position="352"/>
    </location>
</feature>
<dbReference type="Pfam" id="PF25973">
    <property type="entry name" value="BSH_CzcB"/>
    <property type="match status" value="1"/>
</dbReference>
<dbReference type="Proteomes" id="UP000033815">
    <property type="component" value="Unassembled WGS sequence"/>
</dbReference>
<dbReference type="Gene3D" id="1.10.287.470">
    <property type="entry name" value="Helix hairpin bin"/>
    <property type="match status" value="1"/>
</dbReference>
<dbReference type="AlphaFoldDB" id="A0A837I6Q8"/>
<feature type="domain" description="CusB-like beta-barrel" evidence="5">
    <location>
        <begin position="360"/>
        <end position="437"/>
    </location>
</feature>
<dbReference type="GO" id="GO:0022857">
    <property type="term" value="F:transmembrane transporter activity"/>
    <property type="evidence" value="ECO:0007669"/>
    <property type="project" value="InterPro"/>
</dbReference>
<comment type="similarity">
    <text evidence="2">Belongs to the membrane fusion protein (MFP) (TC 8.A.1) family.</text>
</comment>
<dbReference type="PANTHER" id="PTHR32347:SF14">
    <property type="entry name" value="EFFLUX SYSTEM COMPONENT YKNX-RELATED"/>
    <property type="match status" value="1"/>
</dbReference>
<dbReference type="Gene3D" id="2.40.50.100">
    <property type="match status" value="1"/>
</dbReference>
<dbReference type="InterPro" id="IPR058792">
    <property type="entry name" value="Beta-barrel_RND_2"/>
</dbReference>
<dbReference type="InterPro" id="IPR006143">
    <property type="entry name" value="RND_pump_MFP"/>
</dbReference>
<dbReference type="Pfam" id="PF25954">
    <property type="entry name" value="Beta-barrel_RND_2"/>
    <property type="match status" value="1"/>
</dbReference>
<sequence>MQVSKKQIIWGSIIIAVGIIIFFVTTNKKDAVLPNTTTIKRGDVIQEVSVTGRVKSSSAVELAFEKSGRVSSVYALVGERVEVGKLLAEVESSSARGSLMEAEARLAELNRGARPEEITVKRAELAKYTQDLDNAYSGVTDILNDAFTKADDALHTKTTGIFSGYKNTSYKYTFSVCDSQLAGDSESLRQTTEIDFDSWRGEIAGFPLSPSKSDFTDALNRGSEHIVLTFSLLESISRALSLDCTVTNTSLDTYRANINTARVNVTTALSTVNTKKQTIATLLLTVAKVKDELALLLAGTANEVITAQEARVLSARGELAKYRITSPIAGVVTKADIKEGEGSTMGKTVFSVISDASFEIEAYIPEADIAKIKKGDPARVTLDAYGSDIQFPATVSAIDPAETIIDNVPTYKTTLHFTESDPRIKSGMTANIDIATASRADVLFSPERSIITREDGKYIRIIQGDGTATDTPVTVGLKGSDGSIEILSGATENTTIIMAPKD</sequence>
<dbReference type="Gene3D" id="2.40.30.170">
    <property type="match status" value="1"/>
</dbReference>
<dbReference type="PANTHER" id="PTHR32347">
    <property type="entry name" value="EFFLUX SYSTEM COMPONENT YKNX-RELATED"/>
    <property type="match status" value="1"/>
</dbReference>
<organism evidence="7 8">
    <name type="scientific">Candidatus Nomurabacteria bacterium GW2011_GWB1_44_12</name>
    <dbReference type="NCBI Taxonomy" id="1618748"/>
    <lineage>
        <taxon>Bacteria</taxon>
        <taxon>Candidatus Nomuraibacteriota</taxon>
    </lineage>
</organism>
<dbReference type="InterPro" id="IPR058647">
    <property type="entry name" value="BSH_CzcB-like"/>
</dbReference>
<dbReference type="GO" id="GO:0030313">
    <property type="term" value="C:cell envelope"/>
    <property type="evidence" value="ECO:0007669"/>
    <property type="project" value="UniProtKB-SubCell"/>
</dbReference>
<gene>
    <name evidence="7" type="ORF">UW25_C0005G0009</name>
</gene>
<dbReference type="GO" id="GO:0016020">
    <property type="term" value="C:membrane"/>
    <property type="evidence" value="ECO:0007669"/>
    <property type="project" value="InterPro"/>
</dbReference>
<evidence type="ECO:0000256" key="1">
    <source>
        <dbReference type="ARBA" id="ARBA00004196"/>
    </source>
</evidence>
<dbReference type="Gene3D" id="2.40.420.20">
    <property type="match status" value="1"/>
</dbReference>
<reference evidence="7 8" key="1">
    <citation type="journal article" date="2015" name="Nature">
        <title>rRNA introns, odd ribosomes, and small enigmatic genomes across a large radiation of phyla.</title>
        <authorList>
            <person name="Brown C.T."/>
            <person name="Hug L.A."/>
            <person name="Thomas B.C."/>
            <person name="Sharon I."/>
            <person name="Castelle C.J."/>
            <person name="Singh A."/>
            <person name="Wilkins M.J."/>
            <person name="Williams K.H."/>
            <person name="Banfield J.F."/>
        </authorList>
    </citation>
    <scope>NUCLEOTIDE SEQUENCE [LARGE SCALE GENOMIC DNA]</scope>
</reference>
<dbReference type="InterPro" id="IPR050465">
    <property type="entry name" value="UPF0194_transport"/>
</dbReference>
<protein>
    <submittedName>
        <fullName evidence="7">RND family efflux transporter MFP subunit</fullName>
    </submittedName>
</protein>